<dbReference type="GO" id="GO:0051539">
    <property type="term" value="F:4 iron, 4 sulfur cluster binding"/>
    <property type="evidence" value="ECO:0007669"/>
    <property type="project" value="UniProtKB-KW"/>
</dbReference>
<dbReference type="PANTHER" id="PTHR43273:SF2">
    <property type="entry name" value="RADICAL SAM CORE DOMAIN-CONTAINING PROTEIN"/>
    <property type="match status" value="1"/>
</dbReference>
<accession>A0A0S4QDR5</accession>
<dbReference type="Pfam" id="PF04055">
    <property type="entry name" value="Radical_SAM"/>
    <property type="match status" value="1"/>
</dbReference>
<dbReference type="SFLD" id="SFLDS00029">
    <property type="entry name" value="Radical_SAM"/>
    <property type="match status" value="1"/>
</dbReference>
<evidence type="ECO:0000256" key="3">
    <source>
        <dbReference type="ARBA" id="ARBA00022691"/>
    </source>
</evidence>
<evidence type="ECO:0000256" key="1">
    <source>
        <dbReference type="ARBA" id="ARBA00001966"/>
    </source>
</evidence>
<organism evidence="9 10">
    <name type="scientific">Parafrankia irregularis</name>
    <dbReference type="NCBI Taxonomy" id="795642"/>
    <lineage>
        <taxon>Bacteria</taxon>
        <taxon>Bacillati</taxon>
        <taxon>Actinomycetota</taxon>
        <taxon>Actinomycetes</taxon>
        <taxon>Frankiales</taxon>
        <taxon>Frankiaceae</taxon>
        <taxon>Parafrankia</taxon>
    </lineage>
</organism>
<sequence>MTVLLQIGRRPPDPDPTPGGHSEPADQPVPGAVPGVVPGAAAEARLFHSAHGAHLFVVDGSRVYDLPGDVEGQVRSWLDSDDASELGPGARAALGLEPGASRRIDGRPIDPPPLSALSLNVMQACNMSCAYCYADEGRFGGAARMMPREVAFAAVDRLLAESRPGADVVVGFMGGEPLLAADLVHEVTAYAARAAEAAGRRARFSLTTNLTELRPADARLFARYPFAVSVSLDGDRDRNDALRRLPGGASAYDRVRAGLDLMARHGRPRHLAARVTVTPAGGRLLDVLDHVIGLGFDEVGFAAVVASPDPALEFTGPQFEEFLAHMVECGEVALRELAAGRRYPFGNFETAMAQIHRGSHRPYPCGAGAGYLSAAANGDLFACHRLVDDPGFAMGSVTAGPDQAARAEHLARGHVDRMSPCRSCWARYLCGGGCYHEVARRGRPGCDYIRGWLAFCLRAYVELSAVRPDYFEGLPASPGYGGSGSDPTTVAR</sequence>
<dbReference type="Proteomes" id="UP000198802">
    <property type="component" value="Unassembled WGS sequence"/>
</dbReference>
<dbReference type="InterPro" id="IPR023885">
    <property type="entry name" value="4Fe4S-binding_SPASM_dom"/>
</dbReference>
<dbReference type="InterPro" id="IPR023867">
    <property type="entry name" value="Sulphatase_maturase_rSAM"/>
</dbReference>
<dbReference type="SFLD" id="SFLDG01386">
    <property type="entry name" value="main_SPASM_domain-containing"/>
    <property type="match status" value="1"/>
</dbReference>
<keyword evidence="6" id="KW-0411">Iron-sulfur</keyword>
<dbReference type="InterPro" id="IPR013785">
    <property type="entry name" value="Aldolase_TIM"/>
</dbReference>
<proteinExistence type="predicted"/>
<dbReference type="Gene3D" id="3.20.20.70">
    <property type="entry name" value="Aldolase class I"/>
    <property type="match status" value="1"/>
</dbReference>
<evidence type="ECO:0000256" key="2">
    <source>
        <dbReference type="ARBA" id="ARBA00022485"/>
    </source>
</evidence>
<dbReference type="InterPro" id="IPR058240">
    <property type="entry name" value="rSAM_sf"/>
</dbReference>
<comment type="cofactor">
    <cofactor evidence="1">
        <name>[4Fe-4S] cluster</name>
        <dbReference type="ChEBI" id="CHEBI:49883"/>
    </cofactor>
</comment>
<feature type="region of interest" description="Disordered" evidence="7">
    <location>
        <begin position="1"/>
        <end position="33"/>
    </location>
</feature>
<evidence type="ECO:0000256" key="7">
    <source>
        <dbReference type="SAM" id="MobiDB-lite"/>
    </source>
</evidence>
<evidence type="ECO:0000313" key="9">
    <source>
        <dbReference type="EMBL" id="CUU53637.1"/>
    </source>
</evidence>
<evidence type="ECO:0000256" key="5">
    <source>
        <dbReference type="ARBA" id="ARBA00023004"/>
    </source>
</evidence>
<dbReference type="RefSeq" id="WP_207550227.1">
    <property type="nucleotide sequence ID" value="NZ_FAOZ01000001.1"/>
</dbReference>
<dbReference type="PROSITE" id="PS01305">
    <property type="entry name" value="MOAA_NIFB_PQQE"/>
    <property type="match status" value="1"/>
</dbReference>
<evidence type="ECO:0000256" key="4">
    <source>
        <dbReference type="ARBA" id="ARBA00022723"/>
    </source>
</evidence>
<gene>
    <name evidence="9" type="ORF">Ga0074812_101135</name>
</gene>
<dbReference type="InterPro" id="IPR007197">
    <property type="entry name" value="rSAM"/>
</dbReference>
<dbReference type="GO" id="GO:0016491">
    <property type="term" value="F:oxidoreductase activity"/>
    <property type="evidence" value="ECO:0007669"/>
    <property type="project" value="InterPro"/>
</dbReference>
<evidence type="ECO:0000313" key="10">
    <source>
        <dbReference type="Proteomes" id="UP000198802"/>
    </source>
</evidence>
<keyword evidence="2" id="KW-0004">4Fe-4S</keyword>
<protein>
    <recommendedName>
        <fullName evidence="8">Radical SAM core domain-containing protein</fullName>
    </recommendedName>
</protein>
<name>A0A0S4QDR5_9ACTN</name>
<dbReference type="SFLD" id="SFLDG01384">
    <property type="entry name" value="thioether_bond_formation_requi"/>
    <property type="match status" value="1"/>
</dbReference>
<keyword evidence="3" id="KW-0949">S-adenosyl-L-methionine</keyword>
<dbReference type="SFLD" id="SFLDG01067">
    <property type="entry name" value="SPASM/twitch_domain_containing"/>
    <property type="match status" value="1"/>
</dbReference>
<reference evidence="10" key="1">
    <citation type="submission" date="2015-11" db="EMBL/GenBank/DDBJ databases">
        <authorList>
            <person name="Varghese N."/>
        </authorList>
    </citation>
    <scope>NUCLEOTIDE SEQUENCE [LARGE SCALE GENOMIC DNA]</scope>
    <source>
        <strain evidence="10">DSM 45899</strain>
    </source>
</reference>
<dbReference type="PANTHER" id="PTHR43273">
    <property type="entry name" value="ANAEROBIC SULFATASE-MATURATING ENZYME HOMOLOG ASLB-RELATED"/>
    <property type="match status" value="1"/>
</dbReference>
<evidence type="ECO:0000256" key="6">
    <source>
        <dbReference type="ARBA" id="ARBA00023014"/>
    </source>
</evidence>
<dbReference type="SUPFAM" id="SSF102114">
    <property type="entry name" value="Radical SAM enzymes"/>
    <property type="match status" value="1"/>
</dbReference>
<evidence type="ECO:0000259" key="8">
    <source>
        <dbReference type="PROSITE" id="PS51918"/>
    </source>
</evidence>
<dbReference type="AlphaFoldDB" id="A0A0S4QDR5"/>
<dbReference type="CDD" id="cd01335">
    <property type="entry name" value="Radical_SAM"/>
    <property type="match status" value="1"/>
</dbReference>
<dbReference type="EMBL" id="FAOZ01000001">
    <property type="protein sequence ID" value="CUU53637.1"/>
    <property type="molecule type" value="Genomic_DNA"/>
</dbReference>
<dbReference type="GO" id="GO:0046872">
    <property type="term" value="F:metal ion binding"/>
    <property type="evidence" value="ECO:0007669"/>
    <property type="project" value="UniProtKB-KW"/>
</dbReference>
<keyword evidence="10" id="KW-1185">Reference proteome</keyword>
<dbReference type="NCBIfam" id="TIGR04085">
    <property type="entry name" value="rSAM_more_4Fe4S"/>
    <property type="match status" value="1"/>
</dbReference>
<dbReference type="InterPro" id="IPR000385">
    <property type="entry name" value="MoaA_NifB_PqqE_Fe-S-bd_CS"/>
</dbReference>
<keyword evidence="5" id="KW-0408">Iron</keyword>
<feature type="domain" description="Radical SAM core" evidence="8">
    <location>
        <begin position="111"/>
        <end position="342"/>
    </location>
</feature>
<dbReference type="PROSITE" id="PS51918">
    <property type="entry name" value="RADICAL_SAM"/>
    <property type="match status" value="1"/>
</dbReference>
<keyword evidence="4" id="KW-0479">Metal-binding</keyword>